<protein>
    <submittedName>
        <fullName evidence="1">Uncharacterized protein</fullName>
    </submittedName>
</protein>
<feature type="non-terminal residue" evidence="1">
    <location>
        <position position="1"/>
    </location>
</feature>
<organism evidence="1 2">
    <name type="scientific">Nibea albiflora</name>
    <name type="common">Yellow drum</name>
    <name type="synonym">Corvina albiflora</name>
    <dbReference type="NCBI Taxonomy" id="240163"/>
    <lineage>
        <taxon>Eukaryota</taxon>
        <taxon>Metazoa</taxon>
        <taxon>Chordata</taxon>
        <taxon>Craniata</taxon>
        <taxon>Vertebrata</taxon>
        <taxon>Euteleostomi</taxon>
        <taxon>Actinopterygii</taxon>
        <taxon>Neopterygii</taxon>
        <taxon>Teleostei</taxon>
        <taxon>Neoteleostei</taxon>
        <taxon>Acanthomorphata</taxon>
        <taxon>Eupercaria</taxon>
        <taxon>Sciaenidae</taxon>
        <taxon>Nibea</taxon>
    </lineage>
</organism>
<sequence>FTDMISPGSRQAQKALYGGASQAVVSGVVVPGEGSSSSEVTDDTLAEQDAESENSYRPEWDWKTQWIVMMHCDASQWSREQGYSRWQLKDRLMDPAAGCLRTQQKAGTIFTVELCARIDYLSRKSSLWIVMTVSLLTSHSSTEGPRPFLVSGLIDAGMR</sequence>
<name>A0ACB7EFB9_NIBAL</name>
<gene>
    <name evidence="1" type="ORF">GBF38_018184</name>
</gene>
<comment type="caution">
    <text evidence="1">The sequence shown here is derived from an EMBL/GenBank/DDBJ whole genome shotgun (WGS) entry which is preliminary data.</text>
</comment>
<evidence type="ECO:0000313" key="1">
    <source>
        <dbReference type="EMBL" id="KAG8000899.1"/>
    </source>
</evidence>
<reference evidence="1" key="1">
    <citation type="submission" date="2020-04" db="EMBL/GenBank/DDBJ databases">
        <title>A chromosome-scale assembly and high-density genetic map of the yellow drum (Nibea albiflora) genome.</title>
        <authorList>
            <person name="Xu D."/>
            <person name="Zhang W."/>
            <person name="Chen R."/>
            <person name="Tan P."/>
            <person name="Wang L."/>
            <person name="Song H."/>
            <person name="Tian L."/>
            <person name="Zhu Q."/>
            <person name="Wang B."/>
        </authorList>
    </citation>
    <scope>NUCLEOTIDE SEQUENCE</scope>
    <source>
        <strain evidence="1">ZJHYS-2018</strain>
    </source>
</reference>
<keyword evidence="2" id="KW-1185">Reference proteome</keyword>
<dbReference type="EMBL" id="CM024796">
    <property type="protein sequence ID" value="KAG8000899.1"/>
    <property type="molecule type" value="Genomic_DNA"/>
</dbReference>
<dbReference type="Proteomes" id="UP000805704">
    <property type="component" value="Chromosome 8"/>
</dbReference>
<proteinExistence type="predicted"/>
<accession>A0ACB7EFB9</accession>
<evidence type="ECO:0000313" key="2">
    <source>
        <dbReference type="Proteomes" id="UP000805704"/>
    </source>
</evidence>